<organism evidence="2">
    <name type="scientific">viral metagenome</name>
    <dbReference type="NCBI Taxonomy" id="1070528"/>
    <lineage>
        <taxon>unclassified sequences</taxon>
        <taxon>metagenomes</taxon>
        <taxon>organismal metagenomes</taxon>
    </lineage>
</organism>
<keyword evidence="1" id="KW-1133">Transmembrane helix</keyword>
<evidence type="ECO:0000256" key="1">
    <source>
        <dbReference type="SAM" id="Phobius"/>
    </source>
</evidence>
<dbReference type="EMBL" id="MT143941">
    <property type="protein sequence ID" value="QJH93045.1"/>
    <property type="molecule type" value="Genomic_DNA"/>
</dbReference>
<keyword evidence="1" id="KW-0472">Membrane</keyword>
<name>A0A6M3X8N9_9ZZZZ</name>
<reference evidence="2" key="1">
    <citation type="submission" date="2020-03" db="EMBL/GenBank/DDBJ databases">
        <title>The deep terrestrial virosphere.</title>
        <authorList>
            <person name="Holmfeldt K."/>
            <person name="Nilsson E."/>
            <person name="Simone D."/>
            <person name="Lopez-Fernandez M."/>
            <person name="Wu X."/>
            <person name="de Brujin I."/>
            <person name="Lundin D."/>
            <person name="Andersson A."/>
            <person name="Bertilsson S."/>
            <person name="Dopson M."/>
        </authorList>
    </citation>
    <scope>NUCLEOTIDE SEQUENCE</scope>
    <source>
        <strain evidence="2">MM171B02540</strain>
    </source>
</reference>
<feature type="transmembrane region" description="Helical" evidence="1">
    <location>
        <begin position="36"/>
        <end position="54"/>
    </location>
</feature>
<proteinExistence type="predicted"/>
<dbReference type="AlphaFoldDB" id="A0A6M3X8N9"/>
<evidence type="ECO:0000313" key="2">
    <source>
        <dbReference type="EMBL" id="QJH93045.1"/>
    </source>
</evidence>
<accession>A0A6M3X8N9</accession>
<feature type="transmembrane region" description="Helical" evidence="1">
    <location>
        <begin position="12"/>
        <end position="30"/>
    </location>
</feature>
<gene>
    <name evidence="2" type="ORF">MM171B02540_0011</name>
</gene>
<protein>
    <submittedName>
        <fullName evidence="2">Uncharacterized protein</fullName>
    </submittedName>
</protein>
<sequence>MKKVSLDIPVWLAYLAMGTSGFFGFGSFVSGITANIIYGYVAGCFGFVIMIILFKDLRKRLEFKIKQQK</sequence>
<keyword evidence="1" id="KW-0812">Transmembrane</keyword>